<feature type="transmembrane region" description="Helical" evidence="1">
    <location>
        <begin position="26"/>
        <end position="50"/>
    </location>
</feature>
<accession>A9BA96</accession>
<dbReference type="STRING" id="93059.P9211_08271"/>
<proteinExistence type="predicted"/>
<reference evidence="2 3" key="1">
    <citation type="journal article" date="2007" name="PLoS Genet.">
        <title>Patterns and implications of gene gain and loss in the evolution of Prochlorococcus.</title>
        <authorList>
            <person name="Kettler G.C."/>
            <person name="Martiny A.C."/>
            <person name="Huang K."/>
            <person name="Zucker J."/>
            <person name="Coleman M.L."/>
            <person name="Rodrigue S."/>
            <person name="Chen F."/>
            <person name="Lapidus A."/>
            <person name="Ferriera S."/>
            <person name="Johnson J."/>
            <person name="Steglich C."/>
            <person name="Church G.M."/>
            <person name="Richardson P."/>
            <person name="Chisholm S.W."/>
        </authorList>
    </citation>
    <scope>NUCLEOTIDE SEQUENCE [LARGE SCALE GENOMIC DNA]</scope>
    <source>
        <strain evidence="3">MIT 9211</strain>
    </source>
</reference>
<dbReference type="InterPro" id="IPR045584">
    <property type="entry name" value="Pilin-like"/>
</dbReference>
<name>A9BA96_PROM4</name>
<evidence type="ECO:0000256" key="1">
    <source>
        <dbReference type="SAM" id="Phobius"/>
    </source>
</evidence>
<protein>
    <submittedName>
        <fullName evidence="2">Uncharacterized protein</fullName>
    </submittedName>
</protein>
<dbReference type="Pfam" id="PF07963">
    <property type="entry name" value="N_methyl"/>
    <property type="match status" value="1"/>
</dbReference>
<dbReference type="Proteomes" id="UP000000788">
    <property type="component" value="Chromosome"/>
</dbReference>
<organism evidence="2 3">
    <name type="scientific">Prochlorococcus marinus (strain MIT 9211)</name>
    <dbReference type="NCBI Taxonomy" id="93059"/>
    <lineage>
        <taxon>Bacteria</taxon>
        <taxon>Bacillati</taxon>
        <taxon>Cyanobacteriota</taxon>
        <taxon>Cyanophyceae</taxon>
        <taxon>Synechococcales</taxon>
        <taxon>Prochlorococcaceae</taxon>
        <taxon>Prochlorococcus</taxon>
    </lineage>
</organism>
<evidence type="ECO:0000313" key="2">
    <source>
        <dbReference type="EMBL" id="ABX08758.1"/>
    </source>
</evidence>
<dbReference type="SUPFAM" id="SSF54523">
    <property type="entry name" value="Pili subunits"/>
    <property type="match status" value="1"/>
</dbReference>
<dbReference type="RefSeq" id="WP_012195380.1">
    <property type="nucleotide sequence ID" value="NC_009976.1"/>
</dbReference>
<dbReference type="KEGG" id="pmj:P9211_08271"/>
<dbReference type="NCBIfam" id="TIGR02532">
    <property type="entry name" value="IV_pilin_GFxxxE"/>
    <property type="match status" value="1"/>
</dbReference>
<gene>
    <name evidence="2" type="ordered locus">P9211_08271</name>
</gene>
<dbReference type="AlphaFoldDB" id="A9BA96"/>
<dbReference type="PROSITE" id="PS00409">
    <property type="entry name" value="PROKAR_NTER_METHYL"/>
    <property type="match status" value="1"/>
</dbReference>
<dbReference type="eggNOG" id="ENOG502ZR2K">
    <property type="taxonomic scope" value="Bacteria"/>
</dbReference>
<keyword evidence="3" id="KW-1185">Reference proteome</keyword>
<evidence type="ECO:0000313" key="3">
    <source>
        <dbReference type="Proteomes" id="UP000000788"/>
    </source>
</evidence>
<keyword evidence="1" id="KW-1133">Transmembrane helix</keyword>
<dbReference type="EMBL" id="CP000878">
    <property type="protein sequence ID" value="ABX08758.1"/>
    <property type="molecule type" value="Genomic_DNA"/>
</dbReference>
<sequence>MNLLHEYLKNPRVRKVLSSKPGNKGFSLVELVVVIAVLAILSAVAIPNFISVQSKAQISAVKNGLVNGIKECVVAYLDDPENIPEFAEINAFNGDYTGYAIEPLAEDQEGCFEAEGIHAAGVLPTFAITYDQATGEIVKECDGADEEGANEYLTCIEPQGEGNNQWTW</sequence>
<dbReference type="OrthoDB" id="542179at2"/>
<dbReference type="InterPro" id="IPR012902">
    <property type="entry name" value="N_methyl_site"/>
</dbReference>
<dbReference type="Gene3D" id="3.30.700.10">
    <property type="entry name" value="Glycoprotein, Type 4 Pilin"/>
    <property type="match status" value="1"/>
</dbReference>
<dbReference type="HOGENOM" id="CLU_1585037_0_0_3"/>
<keyword evidence="1" id="KW-0812">Transmembrane</keyword>
<keyword evidence="1" id="KW-0472">Membrane</keyword>